<evidence type="ECO:0000313" key="3">
    <source>
        <dbReference type="EMBL" id="KAK6733385.1"/>
    </source>
</evidence>
<keyword evidence="4" id="KW-1185">Reference proteome</keyword>
<dbReference type="EMBL" id="JAVFWL010000002">
    <property type="protein sequence ID" value="KAK6733385.1"/>
    <property type="molecule type" value="Genomic_DNA"/>
</dbReference>
<keyword evidence="2" id="KW-0472">Membrane</keyword>
<proteinExistence type="predicted"/>
<dbReference type="Proteomes" id="UP001303046">
    <property type="component" value="Unassembled WGS sequence"/>
</dbReference>
<organism evidence="3 4">
    <name type="scientific">Necator americanus</name>
    <name type="common">Human hookworm</name>
    <dbReference type="NCBI Taxonomy" id="51031"/>
    <lineage>
        <taxon>Eukaryota</taxon>
        <taxon>Metazoa</taxon>
        <taxon>Ecdysozoa</taxon>
        <taxon>Nematoda</taxon>
        <taxon>Chromadorea</taxon>
        <taxon>Rhabditida</taxon>
        <taxon>Rhabditina</taxon>
        <taxon>Rhabditomorpha</taxon>
        <taxon>Strongyloidea</taxon>
        <taxon>Ancylostomatidae</taxon>
        <taxon>Bunostominae</taxon>
        <taxon>Necator</taxon>
    </lineage>
</organism>
<protein>
    <submittedName>
        <fullName evidence="3">Uncharacterized protein</fullName>
    </submittedName>
</protein>
<feature type="region of interest" description="Disordered" evidence="1">
    <location>
        <begin position="344"/>
        <end position="402"/>
    </location>
</feature>
<sequence>MDKNQPPSGGAPGPPKESMTPLVGDHSDHAHELRALAILAIVVFGFLTVAAILYMLRWVCIQFSGEKHAVSAESPDIDEGVYSERLERTPAEEDKGASHSEQVSDSESTKRCYPSPDKMFELNLAKKKREREKEKEGVSLKILKAVPDYSKIVLKQDEMYVGGLSKHPKVPPSYISTLEMPGTRKVLWAPQSISGATVLKTARSKSARKSSSIDKMKIVDAPILTAPKKSAKSPAESSIKTAVEVYPPETQSTPQTQIAAVSAQLTPLHVAQPMQPLEASPGMAPILASQPMETTQKTQPKPFSSSNLMISGEASVRTASRAEGSKNAAAVKITAAPVIISAMRRRPLPKEFKKPPEQRVVESPPTTPLRTAKAFTSQSNRSLSMSSRSSRSPTEPKMASTS</sequence>
<evidence type="ECO:0000313" key="4">
    <source>
        <dbReference type="Proteomes" id="UP001303046"/>
    </source>
</evidence>
<evidence type="ECO:0000256" key="2">
    <source>
        <dbReference type="SAM" id="Phobius"/>
    </source>
</evidence>
<feature type="compositionally biased region" description="Low complexity" evidence="1">
    <location>
        <begin position="377"/>
        <end position="392"/>
    </location>
</feature>
<gene>
    <name evidence="3" type="primary">Necator_chrII.g5035</name>
    <name evidence="3" type="ORF">RB195_017243</name>
</gene>
<keyword evidence="2" id="KW-1133">Transmembrane helix</keyword>
<feature type="compositionally biased region" description="Basic and acidic residues" evidence="1">
    <location>
        <begin position="88"/>
        <end position="98"/>
    </location>
</feature>
<keyword evidence="2" id="KW-0812">Transmembrane</keyword>
<feature type="region of interest" description="Disordered" evidence="1">
    <location>
        <begin position="1"/>
        <end position="25"/>
    </location>
</feature>
<accession>A0ABR1C6I6</accession>
<name>A0ABR1C6I6_NECAM</name>
<feature type="compositionally biased region" description="Basic and acidic residues" evidence="1">
    <location>
        <begin position="348"/>
        <end position="360"/>
    </location>
</feature>
<evidence type="ECO:0000256" key="1">
    <source>
        <dbReference type="SAM" id="MobiDB-lite"/>
    </source>
</evidence>
<feature type="transmembrane region" description="Helical" evidence="2">
    <location>
        <begin position="35"/>
        <end position="56"/>
    </location>
</feature>
<reference evidence="3 4" key="1">
    <citation type="submission" date="2023-08" db="EMBL/GenBank/DDBJ databases">
        <title>A Necator americanus chromosomal reference genome.</title>
        <authorList>
            <person name="Ilik V."/>
            <person name="Petrzelkova K.J."/>
            <person name="Pardy F."/>
            <person name="Fuh T."/>
            <person name="Niatou-Singa F.S."/>
            <person name="Gouil Q."/>
            <person name="Baker L."/>
            <person name="Ritchie M.E."/>
            <person name="Jex A.R."/>
            <person name="Gazzola D."/>
            <person name="Li H."/>
            <person name="Toshio Fujiwara R."/>
            <person name="Zhan B."/>
            <person name="Aroian R.V."/>
            <person name="Pafco B."/>
            <person name="Schwarz E.M."/>
        </authorList>
    </citation>
    <scope>NUCLEOTIDE SEQUENCE [LARGE SCALE GENOMIC DNA]</scope>
    <source>
        <strain evidence="3 4">Aroian</strain>
        <tissue evidence="3">Whole animal</tissue>
    </source>
</reference>
<feature type="region of interest" description="Disordered" evidence="1">
    <location>
        <begin position="88"/>
        <end position="115"/>
    </location>
</feature>
<comment type="caution">
    <text evidence="3">The sequence shown here is derived from an EMBL/GenBank/DDBJ whole genome shotgun (WGS) entry which is preliminary data.</text>
</comment>